<dbReference type="PANTHER" id="PTHR42919">
    <property type="entry name" value="N-ALPHA-ACETYLTRANSFERASE"/>
    <property type="match status" value="1"/>
</dbReference>
<feature type="domain" description="N-acetyltransferase" evidence="3">
    <location>
        <begin position="3"/>
        <end position="158"/>
    </location>
</feature>
<dbReference type="SUPFAM" id="SSF55729">
    <property type="entry name" value="Acyl-CoA N-acyltransferases (Nat)"/>
    <property type="match status" value="1"/>
</dbReference>
<keyword evidence="2" id="KW-0012">Acyltransferase</keyword>
<evidence type="ECO:0000313" key="5">
    <source>
        <dbReference type="Proteomes" id="UP001205063"/>
    </source>
</evidence>
<proteinExistence type="predicted"/>
<evidence type="ECO:0000313" key="4">
    <source>
        <dbReference type="EMBL" id="MCQ4949153.1"/>
    </source>
</evidence>
<dbReference type="Gene3D" id="3.40.630.30">
    <property type="match status" value="1"/>
</dbReference>
<evidence type="ECO:0000259" key="3">
    <source>
        <dbReference type="PROSITE" id="PS51186"/>
    </source>
</evidence>
<keyword evidence="1" id="KW-0808">Transferase</keyword>
<protein>
    <submittedName>
        <fullName evidence="4">GNAT family N-acetyltransferase</fullName>
    </submittedName>
</protein>
<dbReference type="InterPro" id="IPR051556">
    <property type="entry name" value="N-term/lysine_N-AcTrnsfr"/>
</dbReference>
<dbReference type="PROSITE" id="PS51186">
    <property type="entry name" value="GNAT"/>
    <property type="match status" value="1"/>
</dbReference>
<accession>A0AAW5KF64</accession>
<dbReference type="AlphaFoldDB" id="A0AAW5KF64"/>
<organism evidence="4 5">
    <name type="scientific">Bittarella massiliensis</name>
    <name type="common">ex Durand et al. 2017</name>
    <dbReference type="NCBI Taxonomy" id="1720313"/>
    <lineage>
        <taxon>Bacteria</taxon>
        <taxon>Bacillati</taxon>
        <taxon>Bacillota</taxon>
        <taxon>Clostridia</taxon>
        <taxon>Eubacteriales</taxon>
        <taxon>Oscillospiraceae</taxon>
        <taxon>Bittarella (ex Durand et al. 2017)</taxon>
    </lineage>
</organism>
<dbReference type="Pfam" id="PF00583">
    <property type="entry name" value="Acetyltransf_1"/>
    <property type="match status" value="1"/>
</dbReference>
<comment type="caution">
    <text evidence="4">The sequence shown here is derived from an EMBL/GenBank/DDBJ whole genome shotgun (WGS) entry which is preliminary data.</text>
</comment>
<dbReference type="EMBL" id="JANGAB010000002">
    <property type="protein sequence ID" value="MCQ4949153.1"/>
    <property type="molecule type" value="Genomic_DNA"/>
</dbReference>
<evidence type="ECO:0000256" key="2">
    <source>
        <dbReference type="ARBA" id="ARBA00023315"/>
    </source>
</evidence>
<dbReference type="Proteomes" id="UP001205063">
    <property type="component" value="Unassembled WGS sequence"/>
</dbReference>
<dbReference type="GO" id="GO:0016747">
    <property type="term" value="F:acyltransferase activity, transferring groups other than amino-acyl groups"/>
    <property type="evidence" value="ECO:0007669"/>
    <property type="project" value="InterPro"/>
</dbReference>
<dbReference type="RefSeq" id="WP_256135918.1">
    <property type="nucleotide sequence ID" value="NZ_JANGAB010000002.1"/>
</dbReference>
<dbReference type="CDD" id="cd04301">
    <property type="entry name" value="NAT_SF"/>
    <property type="match status" value="1"/>
</dbReference>
<dbReference type="InterPro" id="IPR000182">
    <property type="entry name" value="GNAT_dom"/>
</dbReference>
<name>A0AAW5KF64_9FIRM</name>
<evidence type="ECO:0000256" key="1">
    <source>
        <dbReference type="ARBA" id="ARBA00022679"/>
    </source>
</evidence>
<reference evidence="4" key="1">
    <citation type="submission" date="2022-06" db="EMBL/GenBank/DDBJ databases">
        <title>Isolation of gut microbiota from human fecal samples.</title>
        <authorList>
            <person name="Pamer E.G."/>
            <person name="Barat B."/>
            <person name="Waligurski E."/>
            <person name="Medina S."/>
            <person name="Paddock L."/>
            <person name="Mostad J."/>
        </authorList>
    </citation>
    <scope>NUCLEOTIDE SEQUENCE</scope>
    <source>
        <strain evidence="4">DFI.7.96</strain>
    </source>
</reference>
<gene>
    <name evidence="4" type="ORF">NE646_05665</name>
</gene>
<sequence length="158" mass="18099">MDHTIRKIKQSEIPLLSDFLYEAIFVPEGVAPPPREIIDRPELQVYTSAFGERDSDICYVAEVNGRVVGAVWVRVMDDYGHIDDETPSFAISLYREYRSQGMGTALMKAMLDELKERGYRQASLAVQKANGALNMYKKLGFEIVDEKDEEYIMLRHLC</sequence>
<dbReference type="InterPro" id="IPR016181">
    <property type="entry name" value="Acyl_CoA_acyltransferase"/>
</dbReference>
<dbReference type="PANTHER" id="PTHR42919:SF8">
    <property type="entry name" value="N-ALPHA-ACETYLTRANSFERASE 50"/>
    <property type="match status" value="1"/>
</dbReference>